<accession>A0ABU5R9R7</accession>
<evidence type="ECO:0000256" key="2">
    <source>
        <dbReference type="ARBA" id="ARBA00023194"/>
    </source>
</evidence>
<dbReference type="InterPro" id="IPR002213">
    <property type="entry name" value="UDP_glucos_trans"/>
</dbReference>
<evidence type="ECO:0000259" key="4">
    <source>
        <dbReference type="Pfam" id="PF06722"/>
    </source>
</evidence>
<dbReference type="InterPro" id="IPR050426">
    <property type="entry name" value="Glycosyltransferase_28"/>
</dbReference>
<protein>
    <submittedName>
        <fullName evidence="5">Glycosyltransferase</fullName>
    </submittedName>
</protein>
<dbReference type="Pfam" id="PF06722">
    <property type="entry name" value="EryCIII-like_C"/>
    <property type="match status" value="1"/>
</dbReference>
<reference evidence="5 6" key="1">
    <citation type="submission" date="2023-12" db="EMBL/GenBank/DDBJ databases">
        <title>Amycolatopsis sp. V23-08.</title>
        <authorList>
            <person name="Somphong A."/>
        </authorList>
    </citation>
    <scope>NUCLEOTIDE SEQUENCE [LARGE SCALE GENOMIC DNA]</scope>
    <source>
        <strain evidence="5 6">V23-08</strain>
    </source>
</reference>
<organism evidence="5 6">
    <name type="scientific">Amycolatopsis heterodermiae</name>
    <dbReference type="NCBI Taxonomy" id="3110235"/>
    <lineage>
        <taxon>Bacteria</taxon>
        <taxon>Bacillati</taxon>
        <taxon>Actinomycetota</taxon>
        <taxon>Actinomycetes</taxon>
        <taxon>Pseudonocardiales</taxon>
        <taxon>Pseudonocardiaceae</taxon>
        <taxon>Amycolatopsis</taxon>
    </lineage>
</organism>
<dbReference type="EMBL" id="JAYFSI010000005">
    <property type="protein sequence ID" value="MEA5362534.1"/>
    <property type="molecule type" value="Genomic_DNA"/>
</dbReference>
<evidence type="ECO:0000259" key="3">
    <source>
        <dbReference type="Pfam" id="PF03033"/>
    </source>
</evidence>
<dbReference type="CDD" id="cd03784">
    <property type="entry name" value="GT1_Gtf-like"/>
    <property type="match status" value="1"/>
</dbReference>
<feature type="domain" description="Glycosyltransferase family 28 N-terminal" evidence="3">
    <location>
        <begin position="3"/>
        <end position="156"/>
    </location>
</feature>
<sequence length="435" mass="47397">MLVTVLAAGLAGDVHPLAALARGLRDAGHTVRFATHRHWRSVATQTGLDYAELAGDPRAVVTDESFLRVLEAERRPDRLAAAAVSAVRSLARRVEWQSNTGLRAVIQLARWYDEALMNDVWSACEGAEAVIYGAPLAYHGYYAARALGVPGVAAFLQTGHPLDHSVPGRRFLGQQIIWQIFRESITRWQRQTGQRTAPFLGPFPRWHEERLPIVYGLSPSVLPEPDAVGGDRHVAGYWFLDSALGTSLPAHVRDFLAAGPPPVYFTFGSLATSHPERLTHVINAALAVTGDRAIIATAWGGIGPTPDTDSVLCVEELPLDLVFPHVRAVVHHGGMMVTAEGLRAGRPTVLVPTVFDQFDWGNRIAELGVGPRPLGRKELTPMRLAGALTATREPEMVRAAAELGTRIGAERGVDHMVKVLDRVLTSGRDVRWRKS</sequence>
<dbReference type="PANTHER" id="PTHR48050:SF13">
    <property type="entry name" value="STEROL 3-BETA-GLUCOSYLTRANSFERASE UGT80A2"/>
    <property type="match status" value="1"/>
</dbReference>
<dbReference type="Proteomes" id="UP001304298">
    <property type="component" value="Unassembled WGS sequence"/>
</dbReference>
<dbReference type="InterPro" id="IPR010610">
    <property type="entry name" value="EryCIII-like_C"/>
</dbReference>
<name>A0ABU5R9R7_9PSEU</name>
<gene>
    <name evidence="5" type="ORF">VA596_23565</name>
</gene>
<feature type="domain" description="Erythromycin biosynthesis protein CIII-like C-terminal" evidence="4">
    <location>
        <begin position="309"/>
        <end position="401"/>
    </location>
</feature>
<evidence type="ECO:0000313" key="5">
    <source>
        <dbReference type="EMBL" id="MEA5362534.1"/>
    </source>
</evidence>
<dbReference type="RefSeq" id="WP_323330077.1">
    <property type="nucleotide sequence ID" value="NZ_JAYFSI010000005.1"/>
</dbReference>
<dbReference type="Pfam" id="PF03033">
    <property type="entry name" value="Glyco_transf_28"/>
    <property type="match status" value="1"/>
</dbReference>
<evidence type="ECO:0000313" key="6">
    <source>
        <dbReference type="Proteomes" id="UP001304298"/>
    </source>
</evidence>
<dbReference type="Gene3D" id="3.40.50.2000">
    <property type="entry name" value="Glycogen Phosphorylase B"/>
    <property type="match status" value="2"/>
</dbReference>
<keyword evidence="6" id="KW-1185">Reference proteome</keyword>
<comment type="caution">
    <text evidence="5">The sequence shown here is derived from an EMBL/GenBank/DDBJ whole genome shotgun (WGS) entry which is preliminary data.</text>
</comment>
<dbReference type="SUPFAM" id="SSF53756">
    <property type="entry name" value="UDP-Glycosyltransferase/glycogen phosphorylase"/>
    <property type="match status" value="1"/>
</dbReference>
<dbReference type="PANTHER" id="PTHR48050">
    <property type="entry name" value="STEROL 3-BETA-GLUCOSYLTRANSFERASE"/>
    <property type="match status" value="1"/>
</dbReference>
<proteinExistence type="predicted"/>
<keyword evidence="2" id="KW-0045">Antibiotic biosynthesis</keyword>
<evidence type="ECO:0000256" key="1">
    <source>
        <dbReference type="ARBA" id="ARBA00004660"/>
    </source>
</evidence>
<dbReference type="InterPro" id="IPR004276">
    <property type="entry name" value="GlycoTrans_28_N"/>
</dbReference>
<comment type="pathway">
    <text evidence="1">Antibiotic biosynthesis; vancomycin biosynthesis.</text>
</comment>